<dbReference type="InterPro" id="IPR005467">
    <property type="entry name" value="His_kinase_dom"/>
</dbReference>
<evidence type="ECO:0000256" key="3">
    <source>
        <dbReference type="ARBA" id="ARBA00021495"/>
    </source>
</evidence>
<feature type="domain" description="HPt" evidence="13">
    <location>
        <begin position="448"/>
        <end position="552"/>
    </location>
</feature>
<dbReference type="InterPro" id="IPR035891">
    <property type="entry name" value="CheY-binding_CheA"/>
</dbReference>
<evidence type="ECO:0000256" key="9">
    <source>
        <dbReference type="ARBA" id="ARBA00022840"/>
    </source>
</evidence>
<dbReference type="InterPro" id="IPR008207">
    <property type="entry name" value="Sig_transdc_His_kin_Hpt_dom"/>
</dbReference>
<keyword evidence="7" id="KW-0547">Nucleotide-binding</keyword>
<evidence type="ECO:0000259" key="11">
    <source>
        <dbReference type="PROSITE" id="PS50109"/>
    </source>
</evidence>
<dbReference type="GO" id="GO:0005524">
    <property type="term" value="F:ATP binding"/>
    <property type="evidence" value="ECO:0007669"/>
    <property type="project" value="UniProtKB-KW"/>
</dbReference>
<dbReference type="InterPro" id="IPR051315">
    <property type="entry name" value="Bact_Chemotaxis_CheA"/>
</dbReference>
<dbReference type="SUPFAM" id="SSF55052">
    <property type="entry name" value="CheY-binding domain of CheA"/>
    <property type="match status" value="1"/>
</dbReference>
<feature type="domain" description="CheW-like" evidence="12">
    <location>
        <begin position="271"/>
        <end position="408"/>
    </location>
</feature>
<keyword evidence="4" id="KW-0145">Chemotaxis</keyword>
<evidence type="ECO:0000256" key="5">
    <source>
        <dbReference type="ARBA" id="ARBA00022553"/>
    </source>
</evidence>
<dbReference type="Pfam" id="PF01627">
    <property type="entry name" value="Hpt"/>
    <property type="match status" value="1"/>
</dbReference>
<dbReference type="Gene3D" id="1.20.120.160">
    <property type="entry name" value="HPT domain"/>
    <property type="match status" value="1"/>
</dbReference>
<evidence type="ECO:0000259" key="12">
    <source>
        <dbReference type="PROSITE" id="PS50851"/>
    </source>
</evidence>
<dbReference type="InterPro" id="IPR036641">
    <property type="entry name" value="HPT_dom_sf"/>
</dbReference>
<dbReference type="AlphaFoldDB" id="A0A3B1DBM1"/>
<proteinExistence type="predicted"/>
<evidence type="ECO:0000259" key="13">
    <source>
        <dbReference type="PROSITE" id="PS50894"/>
    </source>
</evidence>
<keyword evidence="5" id="KW-0597">Phosphoprotein</keyword>
<dbReference type="InterPro" id="IPR002545">
    <property type="entry name" value="CheW-lke_dom"/>
</dbReference>
<evidence type="ECO:0000256" key="8">
    <source>
        <dbReference type="ARBA" id="ARBA00022777"/>
    </source>
</evidence>
<dbReference type="SUPFAM" id="SSF47226">
    <property type="entry name" value="Histidine-containing phosphotransfer domain, HPT domain"/>
    <property type="match status" value="1"/>
</dbReference>
<evidence type="ECO:0000256" key="6">
    <source>
        <dbReference type="ARBA" id="ARBA00022679"/>
    </source>
</evidence>
<dbReference type="PROSITE" id="PS50851">
    <property type="entry name" value="CHEW"/>
    <property type="match status" value="1"/>
</dbReference>
<evidence type="ECO:0000256" key="1">
    <source>
        <dbReference type="ARBA" id="ARBA00000085"/>
    </source>
</evidence>
<dbReference type="EC" id="2.7.13.3" evidence="2"/>
<reference evidence="14" key="1">
    <citation type="submission" date="2018-06" db="EMBL/GenBank/DDBJ databases">
        <authorList>
            <person name="Zhirakovskaya E."/>
        </authorList>
    </citation>
    <scope>NUCLEOTIDE SEQUENCE</scope>
</reference>
<dbReference type="Pfam" id="PF07194">
    <property type="entry name" value="P2"/>
    <property type="match status" value="1"/>
</dbReference>
<organism evidence="14">
    <name type="scientific">hydrothermal vent metagenome</name>
    <dbReference type="NCBI Taxonomy" id="652676"/>
    <lineage>
        <taxon>unclassified sequences</taxon>
        <taxon>metagenomes</taxon>
        <taxon>ecological metagenomes</taxon>
    </lineage>
</organism>
<dbReference type="EMBL" id="UOGJ01000151">
    <property type="protein sequence ID" value="VAX38152.1"/>
    <property type="molecule type" value="Genomic_DNA"/>
</dbReference>
<dbReference type="InterPro" id="IPR003594">
    <property type="entry name" value="HATPase_dom"/>
</dbReference>
<dbReference type="InterPro" id="IPR036061">
    <property type="entry name" value="CheW-like_dom_sf"/>
</dbReference>
<dbReference type="SUPFAM" id="SSF55874">
    <property type="entry name" value="ATPase domain of HSP90 chaperone/DNA topoisomerase II/histidine kinase"/>
    <property type="match status" value="1"/>
</dbReference>
<dbReference type="Pfam" id="PF02518">
    <property type="entry name" value="HATPase_c"/>
    <property type="match status" value="1"/>
</dbReference>
<feature type="domain" description="Histidine kinase" evidence="11">
    <location>
        <begin position="37"/>
        <end position="267"/>
    </location>
</feature>
<keyword evidence="6" id="KW-0808">Transferase</keyword>
<dbReference type="Pfam" id="PF01584">
    <property type="entry name" value="CheW"/>
    <property type="match status" value="1"/>
</dbReference>
<sequence length="698" mass="77637">MSKQPQQSENMLVRSEDLDKLLTLAGEVIIVSSNQGVLSQEIQNFYDKNKKVDAEILSSAKDMSSSTALLSSDLHHLVQSIRTVDLKDLGFRFRRLVRNTSRTTGKPIHFEVIGDETTIDKAIVERLYDPISHQLRNAIDHGIEDMQTRLRNDKTEEGQVKLTFYNTEQETFIEIADDGAGINMESLRKKGIENGVVSSGETFTEETALRVMCAPGMSTAETISEVSGRGVGMDVVKNYIDSLGGSVSFITESSKGSTFTFRIPLLSAVNIVDALVVKAEQYIYAFPISNVVASISVEADQIKTPMEEGDMIEHLGDFLSLYDLSKLLNRQPSQRVSKEKEFINILIIEHKTSRIALVISEFLAPQKLVIIPFDEKFSVCGLVGSTILGARQLGFIIDVPSLIDLSRGKEIKTEGNKEQASMVGEPPEVLEDVLKVKQDEFPNEASSSEQEDASLQQAFIGELERLCMELNQTVFTLESNPGDQDCLNAAFRLFHTIKGNLIMMGFGKGGDTVHSVESVLDYIRMDNKEVTPEIMDIIMDGVSYIEELTQQTKAATWTDHVSEEIIQKSGAILPAKTFEQEEVGDVSTAEIKLSHEAAYRAAYHRRNKKHFYRMYIEFDAGVQPSFLVACLIYKRISELGDVLGTVPLLADIEKGMMEGKVKFLFASDFSFDNLEKGLKDLLIEHYGATLVKLKSVAS</sequence>
<dbReference type="PANTHER" id="PTHR43395:SF10">
    <property type="entry name" value="CHEMOTAXIS PROTEIN CHEA"/>
    <property type="match status" value="1"/>
</dbReference>
<dbReference type="SMART" id="SM00073">
    <property type="entry name" value="HPT"/>
    <property type="match status" value="1"/>
</dbReference>
<dbReference type="PROSITE" id="PS50109">
    <property type="entry name" value="HIS_KIN"/>
    <property type="match status" value="1"/>
</dbReference>
<dbReference type="SMART" id="SM00260">
    <property type="entry name" value="CheW"/>
    <property type="match status" value="1"/>
</dbReference>
<keyword evidence="10" id="KW-0902">Two-component regulatory system</keyword>
<comment type="catalytic activity">
    <reaction evidence="1">
        <text>ATP + protein L-histidine = ADP + protein N-phospho-L-histidine.</text>
        <dbReference type="EC" id="2.7.13.3"/>
    </reaction>
</comment>
<evidence type="ECO:0000256" key="7">
    <source>
        <dbReference type="ARBA" id="ARBA00022741"/>
    </source>
</evidence>
<dbReference type="PRINTS" id="PR00344">
    <property type="entry name" value="BCTRLSENSOR"/>
</dbReference>
<dbReference type="Gene3D" id="3.30.565.10">
    <property type="entry name" value="Histidine kinase-like ATPase, C-terminal domain"/>
    <property type="match status" value="1"/>
</dbReference>
<accession>A0A3B1DBM1</accession>
<dbReference type="SUPFAM" id="SSF50341">
    <property type="entry name" value="CheW-like"/>
    <property type="match status" value="1"/>
</dbReference>
<dbReference type="InterPro" id="IPR037052">
    <property type="entry name" value="CheA-like_P2_sf"/>
</dbReference>
<dbReference type="InterPro" id="IPR010808">
    <property type="entry name" value="CheA_P2-bd"/>
</dbReference>
<dbReference type="GO" id="GO:0000155">
    <property type="term" value="F:phosphorelay sensor kinase activity"/>
    <property type="evidence" value="ECO:0007669"/>
    <property type="project" value="InterPro"/>
</dbReference>
<name>A0A3B1DBM1_9ZZZZ</name>
<dbReference type="CDD" id="cd00088">
    <property type="entry name" value="HPT"/>
    <property type="match status" value="1"/>
</dbReference>
<gene>
    <name evidence="14" type="ORF">MNBD_UNCLBAC01-577</name>
</gene>
<dbReference type="GO" id="GO:0006935">
    <property type="term" value="P:chemotaxis"/>
    <property type="evidence" value="ECO:0007669"/>
    <property type="project" value="UniProtKB-KW"/>
</dbReference>
<dbReference type="SMART" id="SM00387">
    <property type="entry name" value="HATPase_c"/>
    <property type="match status" value="1"/>
</dbReference>
<dbReference type="FunFam" id="3.30.565.10:FF:000016">
    <property type="entry name" value="Chemotaxis protein CheA, putative"/>
    <property type="match status" value="1"/>
</dbReference>
<evidence type="ECO:0000256" key="10">
    <source>
        <dbReference type="ARBA" id="ARBA00023012"/>
    </source>
</evidence>
<evidence type="ECO:0000256" key="2">
    <source>
        <dbReference type="ARBA" id="ARBA00012438"/>
    </source>
</evidence>
<dbReference type="PROSITE" id="PS50894">
    <property type="entry name" value="HPT"/>
    <property type="match status" value="1"/>
</dbReference>
<keyword evidence="8 14" id="KW-0418">Kinase</keyword>
<dbReference type="InterPro" id="IPR004358">
    <property type="entry name" value="Sig_transdc_His_kin-like_C"/>
</dbReference>
<evidence type="ECO:0000256" key="4">
    <source>
        <dbReference type="ARBA" id="ARBA00022500"/>
    </source>
</evidence>
<dbReference type="PANTHER" id="PTHR43395">
    <property type="entry name" value="SENSOR HISTIDINE KINASE CHEA"/>
    <property type="match status" value="1"/>
</dbReference>
<dbReference type="Gene3D" id="2.30.30.40">
    <property type="entry name" value="SH3 Domains"/>
    <property type="match status" value="1"/>
</dbReference>
<keyword evidence="9" id="KW-0067">ATP-binding</keyword>
<protein>
    <recommendedName>
        <fullName evidence="3">Chemotaxis protein CheA</fullName>
        <ecNumber evidence="2">2.7.13.3</ecNumber>
    </recommendedName>
</protein>
<evidence type="ECO:0000313" key="14">
    <source>
        <dbReference type="EMBL" id="VAX38152.1"/>
    </source>
</evidence>
<dbReference type="Gene3D" id="3.30.70.1110">
    <property type="entry name" value="Histidine kinase CheA-like, P2 response regulator-binding domain"/>
    <property type="match status" value="1"/>
</dbReference>
<dbReference type="InterPro" id="IPR036890">
    <property type="entry name" value="HATPase_C_sf"/>
</dbReference>